<keyword evidence="2" id="KW-0732">Signal</keyword>
<dbReference type="Proteomes" id="UP000664299">
    <property type="component" value="Unassembled WGS sequence"/>
</dbReference>
<gene>
    <name evidence="3" type="ORF">J1F30_01400</name>
</gene>
<feature type="signal peptide" evidence="2">
    <location>
        <begin position="1"/>
        <end position="25"/>
    </location>
</feature>
<evidence type="ECO:0000313" key="4">
    <source>
        <dbReference type="Proteomes" id="UP000664299"/>
    </source>
</evidence>
<evidence type="ECO:0000313" key="3">
    <source>
        <dbReference type="EMBL" id="MBO0623033.1"/>
    </source>
</evidence>
<evidence type="ECO:0000256" key="1">
    <source>
        <dbReference type="SAM" id="MobiDB-lite"/>
    </source>
</evidence>
<dbReference type="PROSITE" id="PS51257">
    <property type="entry name" value="PROKAR_LIPOPROTEIN"/>
    <property type="match status" value="1"/>
</dbReference>
<accession>A0ABS3IT16</accession>
<organism evidence="3 4">
    <name type="scientific">Bifidobacterium asteroides</name>
    <dbReference type="NCBI Taxonomy" id="1684"/>
    <lineage>
        <taxon>Bacteria</taxon>
        <taxon>Bacillati</taxon>
        <taxon>Actinomycetota</taxon>
        <taxon>Actinomycetes</taxon>
        <taxon>Bifidobacteriales</taxon>
        <taxon>Bifidobacteriaceae</taxon>
        <taxon>Bifidobacterium</taxon>
    </lineage>
</organism>
<feature type="compositionally biased region" description="Polar residues" evidence="1">
    <location>
        <begin position="30"/>
        <end position="39"/>
    </location>
</feature>
<feature type="region of interest" description="Disordered" evidence="1">
    <location>
        <begin position="25"/>
        <end position="54"/>
    </location>
</feature>
<comment type="caution">
    <text evidence="3">The sequence shown here is derived from an EMBL/GenBank/DDBJ whole genome shotgun (WGS) entry which is preliminary data.</text>
</comment>
<name>A0ABS3IT16_9BIFI</name>
<protein>
    <submittedName>
        <fullName evidence="3">Uncharacterized protein</fullName>
    </submittedName>
</protein>
<dbReference type="EMBL" id="JAFMNU010000002">
    <property type="protein sequence ID" value="MBO0623033.1"/>
    <property type="molecule type" value="Genomic_DNA"/>
</dbReference>
<feature type="chain" id="PRO_5045677789" evidence="2">
    <location>
        <begin position="26"/>
        <end position="54"/>
    </location>
</feature>
<reference evidence="3" key="1">
    <citation type="submission" date="2021-03" db="EMBL/GenBank/DDBJ databases">
        <title>Genome sequence of Bifidobacterium asteroides strain wkB204 isolated from a honey bee gut.</title>
        <authorList>
            <person name="Motta E.V.S."/>
            <person name="Kwong W.K."/>
            <person name="Moran N.A."/>
        </authorList>
    </citation>
    <scope>NUCLEOTIDE SEQUENCE</scope>
    <source>
        <strain evidence="3">WkB204</strain>
    </source>
</reference>
<proteinExistence type="predicted"/>
<keyword evidence="4" id="KW-1185">Reference proteome</keyword>
<evidence type="ECO:0000256" key="2">
    <source>
        <dbReference type="SAM" id="SignalP"/>
    </source>
</evidence>
<sequence length="54" mass="5148">MRQRSGLAAAALAFFLALSCTPALAGGASSPDSAATPTTLEGAGGGGVSRLQRG</sequence>